<dbReference type="PIRSF" id="PIRSF039085">
    <property type="entry name" value="ABC_ATPase_HisP"/>
    <property type="match status" value="1"/>
</dbReference>
<dbReference type="InterPro" id="IPR003593">
    <property type="entry name" value="AAA+_ATPase"/>
</dbReference>
<protein>
    <submittedName>
        <fullName evidence="11">Glutamine ABC transporter ATP-binding protein</fullName>
    </submittedName>
</protein>
<dbReference type="RefSeq" id="WP_061179554.1">
    <property type="nucleotide sequence ID" value="NZ_FCOE02000046.1"/>
</dbReference>
<dbReference type="AlphaFoldDB" id="A0A158DRS9"/>
<dbReference type="STRING" id="1777141.AWB80_07335"/>
<feature type="domain" description="ABC transporter" evidence="10">
    <location>
        <begin position="10"/>
        <end position="245"/>
    </location>
</feature>
<comment type="subcellular location">
    <subcellularLocation>
        <location evidence="1">Cell membrane</location>
        <topology evidence="1">Peripheral membrane protein</topology>
    </subcellularLocation>
</comment>
<dbReference type="PANTHER" id="PTHR43166">
    <property type="entry name" value="AMINO ACID IMPORT ATP-BINDING PROTEIN"/>
    <property type="match status" value="1"/>
</dbReference>
<evidence type="ECO:0000256" key="1">
    <source>
        <dbReference type="ARBA" id="ARBA00004202"/>
    </source>
</evidence>
<dbReference type="CDD" id="cd03262">
    <property type="entry name" value="ABC_HisP_GlnQ"/>
    <property type="match status" value="1"/>
</dbReference>
<accession>A0A158DRS9</accession>
<dbReference type="InterPro" id="IPR030679">
    <property type="entry name" value="ABC_ATPase_HisP-typ"/>
</dbReference>
<gene>
    <name evidence="11" type="ORF">AWB80_07335</name>
</gene>
<evidence type="ECO:0000256" key="9">
    <source>
        <dbReference type="ARBA" id="ARBA00023136"/>
    </source>
</evidence>
<sequence length="249" mass="27679">MPETKEAPIIETRALRKSYGELEVLRGVDLSVQAGERIVVMGSSGSGKSTFIRCLNGLEKIAGGSIVYKGRDITSLSEKAWRDVRRNMGMVFQDYSLFPHFTVLRNLCFAPVREKVLSCEDADTRARALLKRVGLYDKADAYPAQLSGGQQQRIAIVRSMMMQPDVMLFDEPTSALDPETVSEVLAIIDDLTADGLTSIVVTHETGFARRCADRIVFMDQGTVLESSPPDVFFDRPATERARRFVANHK</sequence>
<evidence type="ECO:0000313" key="11">
    <source>
        <dbReference type="EMBL" id="SAK97288.1"/>
    </source>
</evidence>
<reference evidence="11" key="1">
    <citation type="submission" date="2016-01" db="EMBL/GenBank/DDBJ databases">
        <authorList>
            <person name="Peeters C."/>
        </authorList>
    </citation>
    <scope>NUCLEOTIDE SEQUENCE [LARGE SCALE GENOMIC DNA]</scope>
    <source>
        <strain evidence="11">LMG 29323</strain>
    </source>
</reference>
<comment type="caution">
    <text evidence="11">The sequence shown here is derived from an EMBL/GenBank/DDBJ whole genome shotgun (WGS) entry which is preliminary data.</text>
</comment>
<keyword evidence="12" id="KW-1185">Reference proteome</keyword>
<evidence type="ECO:0000256" key="5">
    <source>
        <dbReference type="ARBA" id="ARBA00022519"/>
    </source>
</evidence>
<dbReference type="InterPro" id="IPR050086">
    <property type="entry name" value="MetN_ABC_transporter-like"/>
</dbReference>
<evidence type="ECO:0000256" key="8">
    <source>
        <dbReference type="ARBA" id="ARBA00022970"/>
    </source>
</evidence>
<keyword evidence="7 11" id="KW-0067">ATP-binding</keyword>
<keyword evidence="6" id="KW-0547">Nucleotide-binding</keyword>
<dbReference type="PROSITE" id="PS00211">
    <property type="entry name" value="ABC_TRANSPORTER_1"/>
    <property type="match status" value="1"/>
</dbReference>
<organism evidence="11 12">
    <name type="scientific">Caballeronia pedi</name>
    <dbReference type="NCBI Taxonomy" id="1777141"/>
    <lineage>
        <taxon>Bacteria</taxon>
        <taxon>Pseudomonadati</taxon>
        <taxon>Pseudomonadota</taxon>
        <taxon>Betaproteobacteria</taxon>
        <taxon>Burkholderiales</taxon>
        <taxon>Burkholderiaceae</taxon>
        <taxon>Caballeronia</taxon>
    </lineage>
</organism>
<dbReference type="GO" id="GO:0015424">
    <property type="term" value="F:ABC-type amino acid transporter activity"/>
    <property type="evidence" value="ECO:0007669"/>
    <property type="project" value="InterPro"/>
</dbReference>
<name>A0A158DRS9_9BURK</name>
<evidence type="ECO:0000256" key="3">
    <source>
        <dbReference type="ARBA" id="ARBA00022448"/>
    </source>
</evidence>
<proteinExistence type="inferred from homology"/>
<keyword evidence="5" id="KW-0997">Cell inner membrane</keyword>
<evidence type="ECO:0000313" key="12">
    <source>
        <dbReference type="Proteomes" id="UP000054911"/>
    </source>
</evidence>
<dbReference type="InterPro" id="IPR017871">
    <property type="entry name" value="ABC_transporter-like_CS"/>
</dbReference>
<dbReference type="InterPro" id="IPR003439">
    <property type="entry name" value="ABC_transporter-like_ATP-bd"/>
</dbReference>
<comment type="similarity">
    <text evidence="2">Belongs to the ABC transporter superfamily.</text>
</comment>
<dbReference type="GO" id="GO:0005524">
    <property type="term" value="F:ATP binding"/>
    <property type="evidence" value="ECO:0007669"/>
    <property type="project" value="UniProtKB-KW"/>
</dbReference>
<dbReference type="GO" id="GO:0016887">
    <property type="term" value="F:ATP hydrolysis activity"/>
    <property type="evidence" value="ECO:0007669"/>
    <property type="project" value="InterPro"/>
</dbReference>
<evidence type="ECO:0000256" key="6">
    <source>
        <dbReference type="ARBA" id="ARBA00022741"/>
    </source>
</evidence>
<keyword evidence="3" id="KW-0813">Transport</keyword>
<dbReference type="EMBL" id="FCOE02000046">
    <property type="protein sequence ID" value="SAK97288.1"/>
    <property type="molecule type" value="Genomic_DNA"/>
</dbReference>
<dbReference type="InterPro" id="IPR027417">
    <property type="entry name" value="P-loop_NTPase"/>
</dbReference>
<dbReference type="Proteomes" id="UP000054911">
    <property type="component" value="Unassembled WGS sequence"/>
</dbReference>
<keyword evidence="9" id="KW-0472">Membrane</keyword>
<evidence type="ECO:0000256" key="4">
    <source>
        <dbReference type="ARBA" id="ARBA00022475"/>
    </source>
</evidence>
<keyword evidence="4" id="KW-1003">Cell membrane</keyword>
<dbReference type="SMART" id="SM00382">
    <property type="entry name" value="AAA"/>
    <property type="match status" value="1"/>
</dbReference>
<evidence type="ECO:0000256" key="7">
    <source>
        <dbReference type="ARBA" id="ARBA00022840"/>
    </source>
</evidence>
<dbReference type="SUPFAM" id="SSF52540">
    <property type="entry name" value="P-loop containing nucleoside triphosphate hydrolases"/>
    <property type="match status" value="1"/>
</dbReference>
<dbReference type="GO" id="GO:0005886">
    <property type="term" value="C:plasma membrane"/>
    <property type="evidence" value="ECO:0007669"/>
    <property type="project" value="UniProtKB-SubCell"/>
</dbReference>
<evidence type="ECO:0000256" key="2">
    <source>
        <dbReference type="ARBA" id="ARBA00005417"/>
    </source>
</evidence>
<dbReference type="PANTHER" id="PTHR43166:SF9">
    <property type="entry name" value="GLUTAMATE_ASPARTATE IMPORT ATP-BINDING PROTEIN GLTL"/>
    <property type="match status" value="1"/>
</dbReference>
<dbReference type="Pfam" id="PF00005">
    <property type="entry name" value="ABC_tran"/>
    <property type="match status" value="1"/>
</dbReference>
<keyword evidence="8" id="KW-0029">Amino-acid transport</keyword>
<dbReference type="PROSITE" id="PS50893">
    <property type="entry name" value="ABC_TRANSPORTER_2"/>
    <property type="match status" value="1"/>
</dbReference>
<evidence type="ECO:0000259" key="10">
    <source>
        <dbReference type="PROSITE" id="PS50893"/>
    </source>
</evidence>
<dbReference type="Gene3D" id="3.40.50.300">
    <property type="entry name" value="P-loop containing nucleotide triphosphate hydrolases"/>
    <property type="match status" value="1"/>
</dbReference>